<reference evidence="2 3" key="1">
    <citation type="submission" date="2022-11" db="EMBL/GenBank/DDBJ databases">
        <title>Deinococcus ZS9-10, Low Temperature and Draught-tolerating, UV-resistant Bacteria from Continental Antarctica.</title>
        <authorList>
            <person name="Cheng L."/>
        </authorList>
    </citation>
    <scope>NUCLEOTIDE SEQUENCE [LARGE SCALE GENOMIC DNA]</scope>
    <source>
        <strain evidence="2 3">ZS9-10</strain>
    </source>
</reference>
<dbReference type="InterPro" id="IPR003497">
    <property type="entry name" value="BRO_N_domain"/>
</dbReference>
<dbReference type="PANTHER" id="PTHR36180">
    <property type="entry name" value="DNA-BINDING PROTEIN-RELATED-RELATED"/>
    <property type="match status" value="1"/>
</dbReference>
<sequence>MDMLQQVFEGQEIRATGRDGEFWFVASDVAKLLGYRDAANLVRRLDEDEKGTHSVSTPGGSQELSVVNESGLYAAILGSKREGAKPFRRWVTHDLLPTLRRTGFYSTRQAVITAAGIARAYSRPVTSIPIWLQEYGLDPVGYAENPDNGKPAHVYDMREVEKAFSEGHRYGFTGLRAYSGAWTPGKIPPELMPLSLKEKNRRFREAREAEEVKRLDALHGQTA</sequence>
<dbReference type="SMART" id="SM01040">
    <property type="entry name" value="Bro-N"/>
    <property type="match status" value="1"/>
</dbReference>
<accession>A0ABU4DUW5</accession>
<feature type="domain" description="Bro-N" evidence="1">
    <location>
        <begin position="1"/>
        <end position="103"/>
    </location>
</feature>
<evidence type="ECO:0000313" key="2">
    <source>
        <dbReference type="EMBL" id="MDV6376233.1"/>
    </source>
</evidence>
<dbReference type="Proteomes" id="UP001276150">
    <property type="component" value="Unassembled WGS sequence"/>
</dbReference>
<evidence type="ECO:0000259" key="1">
    <source>
        <dbReference type="PROSITE" id="PS51750"/>
    </source>
</evidence>
<dbReference type="PROSITE" id="PS51750">
    <property type="entry name" value="BRO_N"/>
    <property type="match status" value="1"/>
</dbReference>
<dbReference type="Pfam" id="PF02498">
    <property type="entry name" value="Bro-N"/>
    <property type="match status" value="1"/>
</dbReference>
<name>A0ABU4DUW5_9DEIO</name>
<proteinExistence type="predicted"/>
<gene>
    <name evidence="2" type="ORF">ORD21_16685</name>
</gene>
<dbReference type="RefSeq" id="WP_317641586.1">
    <property type="nucleotide sequence ID" value="NZ_JAPMIV010000052.1"/>
</dbReference>
<comment type="caution">
    <text evidence="2">The sequence shown here is derived from an EMBL/GenBank/DDBJ whole genome shotgun (WGS) entry which is preliminary data.</text>
</comment>
<evidence type="ECO:0000313" key="3">
    <source>
        <dbReference type="Proteomes" id="UP001276150"/>
    </source>
</evidence>
<dbReference type="PANTHER" id="PTHR36180:SF2">
    <property type="entry name" value="BRO FAMILY PROTEIN"/>
    <property type="match status" value="1"/>
</dbReference>
<organism evidence="2 3">
    <name type="scientific">Deinococcus arenicola</name>
    <dbReference type="NCBI Taxonomy" id="2994950"/>
    <lineage>
        <taxon>Bacteria</taxon>
        <taxon>Thermotogati</taxon>
        <taxon>Deinococcota</taxon>
        <taxon>Deinococci</taxon>
        <taxon>Deinococcales</taxon>
        <taxon>Deinococcaceae</taxon>
        <taxon>Deinococcus</taxon>
    </lineage>
</organism>
<dbReference type="EMBL" id="JAPMIV010000052">
    <property type="protein sequence ID" value="MDV6376233.1"/>
    <property type="molecule type" value="Genomic_DNA"/>
</dbReference>
<keyword evidence="3" id="KW-1185">Reference proteome</keyword>
<protein>
    <submittedName>
        <fullName evidence="2">Bro-N domain-containing protein</fullName>
    </submittedName>
</protein>